<dbReference type="SUPFAM" id="SSF56935">
    <property type="entry name" value="Porins"/>
    <property type="match status" value="1"/>
</dbReference>
<comment type="similarity">
    <text evidence="1">Belongs to the TonB-dependent receptor family.</text>
</comment>
<dbReference type="Gene3D" id="2.60.40.1120">
    <property type="entry name" value="Carboxypeptidase-like, regulatory domain"/>
    <property type="match status" value="1"/>
</dbReference>
<proteinExistence type="inferred from homology"/>
<evidence type="ECO:0000313" key="4">
    <source>
        <dbReference type="EMBL" id="BCS85398.1"/>
    </source>
</evidence>
<dbReference type="NCBIfam" id="TIGR04057">
    <property type="entry name" value="SusC_RagA_signa"/>
    <property type="match status" value="1"/>
</dbReference>
<evidence type="ECO:0000259" key="3">
    <source>
        <dbReference type="Pfam" id="PF07715"/>
    </source>
</evidence>
<evidence type="ECO:0000256" key="2">
    <source>
        <dbReference type="SAM" id="SignalP"/>
    </source>
</evidence>
<reference evidence="4 5" key="1">
    <citation type="journal article" date="2022" name="Int. J. Syst. Evol. Microbiol.">
        <title>Prevotella herbatica sp. nov., a plant polysaccharide-decomposing anaerobic bacterium isolated from a methanogenic reactor.</title>
        <authorList>
            <person name="Uek A."/>
            <person name="Tonouchi A."/>
            <person name="Kaku N."/>
            <person name="Ueki K."/>
        </authorList>
    </citation>
    <scope>NUCLEOTIDE SEQUENCE [LARGE SCALE GENOMIC DNA]</scope>
    <source>
        <strain evidence="4 5">WR041</strain>
    </source>
</reference>
<keyword evidence="1" id="KW-0998">Cell outer membrane</keyword>
<keyword evidence="1" id="KW-0472">Membrane</keyword>
<sequence length="1045" mass="115678">MKQVLRLFQIVSLVVVFMSVSATPSLAQGTLRGNVIDSQGEPLIGATVVMKGKTSVATVTDFDGNFVLNTSVKKATLLVSYVGMVPQEVVVTEGRVVKVVLKDDDHTLQETVIIGYGQQKKASVVGSITQADAKVLSRTGGISSLGAALTGNLPGVITMSSSGMPGDEDPKILIRGVNTWNNSEPLVLVDGIERPMGSIDIASVQNISVLKDASATAVYGVRGANGVILITTKRGEEGKAKIEIGMQMTAKVVSKLPNKMNSADALTVRNQAAENELGLNPDSWSKMLPMSTIEKYRHPANLAEAERYPNVDWADQLFNKSAISYNPNINVSGGTAFVKYFASLDFLHEGDLYRKWDNNRGYQAGYGFNRINFRSNLDFQLTKTTKLKVNLFGSNGVKQGPYGVVSNSWAETQLWQAAYSAPSDAFIPRYSDGTWGYFPDDTQGAPNSITNLALAGVCKTTNTRINTDFTLEQDLGFILKGLKANATISWDNSFIENNRGINDQNHGAQFKWINPETGEVTYSQKGDNKTGFDFNEGILWSTDKGSANVGNRNLFYQGQLFWGGKFGKHDVTAMGVFNRNETAYGSEFTHYREDWAFRATYSYASRYFLEYNGCYNGSEKFSKDNRFVFFNSGAAGWLVSEENWFKPLKKYVDMLKFRYSYGEVGNDWVGDRWLYATQWAYGSTGPNISGQSVNGLYTDNSPYTWYKEFKIGNPSIHWEVATKQNFGIDYSFLGGLIAGSLEFFNENRHDILVDGGDRSIPTYFGAKAPTANMGKTKSHGYEFELRLSKIISGVHLWGNFNMTHAVNKIIFKDDPVLKPAYQKQAGYAIGQDHANLTTGFANTWDQVYGMTEFNTNDNQKLPGSYTVIDYNGDGVIDSNDSAPYGYTGTPENTYSASIGAEWKGWSFYVQFYGVSNVNRYVAFNSLGKKLDTVFDEGTLWSKYTTDADAPMPRINSTPSYNEGTRFHYDGSFIRLKNAEIAYTFTGSWVKSLGISSIRVFLNGNNLWVWSRMPDDRESNFAGTGLGSQGAYPTVKRYNLGLKINL</sequence>
<dbReference type="Proteomes" id="UP001319045">
    <property type="component" value="Chromosome"/>
</dbReference>
<comment type="subcellular location">
    <subcellularLocation>
        <location evidence="1">Cell outer membrane</location>
        <topology evidence="1">Multi-pass membrane protein</topology>
    </subcellularLocation>
</comment>
<dbReference type="InterPro" id="IPR023997">
    <property type="entry name" value="TonB-dep_OMP_SusC/RagA_CS"/>
</dbReference>
<evidence type="ECO:0000313" key="5">
    <source>
        <dbReference type="Proteomes" id="UP001319045"/>
    </source>
</evidence>
<gene>
    <name evidence="4" type="ORF">prwr041_12910</name>
</gene>
<keyword evidence="2" id="KW-0732">Signal</keyword>
<dbReference type="Pfam" id="PF13715">
    <property type="entry name" value="CarbopepD_reg_2"/>
    <property type="match status" value="1"/>
</dbReference>
<dbReference type="NCBIfam" id="TIGR04056">
    <property type="entry name" value="OMP_RagA_SusC"/>
    <property type="match status" value="1"/>
</dbReference>
<dbReference type="InterPro" id="IPR012910">
    <property type="entry name" value="Plug_dom"/>
</dbReference>
<accession>A0ABN6EJE2</accession>
<keyword evidence="1" id="KW-0812">Transmembrane</keyword>
<feature type="signal peptide" evidence="2">
    <location>
        <begin position="1"/>
        <end position="27"/>
    </location>
</feature>
<keyword evidence="1" id="KW-0813">Transport</keyword>
<dbReference type="Pfam" id="PF07715">
    <property type="entry name" value="Plug"/>
    <property type="match status" value="1"/>
</dbReference>
<keyword evidence="1" id="KW-1134">Transmembrane beta strand</keyword>
<dbReference type="InterPro" id="IPR037066">
    <property type="entry name" value="Plug_dom_sf"/>
</dbReference>
<dbReference type="SUPFAM" id="SSF49464">
    <property type="entry name" value="Carboxypeptidase regulatory domain-like"/>
    <property type="match status" value="1"/>
</dbReference>
<dbReference type="InterPro" id="IPR023996">
    <property type="entry name" value="TonB-dep_OMP_SusC/RagA"/>
</dbReference>
<feature type="chain" id="PRO_5045708071" evidence="2">
    <location>
        <begin position="28"/>
        <end position="1045"/>
    </location>
</feature>
<dbReference type="RefSeq" id="WP_207153057.1">
    <property type="nucleotide sequence ID" value="NZ_AP024484.1"/>
</dbReference>
<evidence type="ECO:0000256" key="1">
    <source>
        <dbReference type="PROSITE-ProRule" id="PRU01360"/>
    </source>
</evidence>
<feature type="domain" description="TonB-dependent receptor plug" evidence="3">
    <location>
        <begin position="121"/>
        <end position="227"/>
    </location>
</feature>
<name>A0ABN6EJE2_9BACT</name>
<organism evidence="4 5">
    <name type="scientific">Prevotella herbatica</name>
    <dbReference type="NCBI Taxonomy" id="2801997"/>
    <lineage>
        <taxon>Bacteria</taxon>
        <taxon>Pseudomonadati</taxon>
        <taxon>Bacteroidota</taxon>
        <taxon>Bacteroidia</taxon>
        <taxon>Bacteroidales</taxon>
        <taxon>Prevotellaceae</taxon>
        <taxon>Prevotella</taxon>
    </lineage>
</organism>
<keyword evidence="5" id="KW-1185">Reference proteome</keyword>
<dbReference type="PROSITE" id="PS52016">
    <property type="entry name" value="TONB_DEPENDENT_REC_3"/>
    <property type="match status" value="1"/>
</dbReference>
<dbReference type="Gene3D" id="2.170.130.10">
    <property type="entry name" value="TonB-dependent receptor, plug domain"/>
    <property type="match status" value="1"/>
</dbReference>
<dbReference type="InterPro" id="IPR008969">
    <property type="entry name" value="CarboxyPept-like_regulatory"/>
</dbReference>
<protein>
    <submittedName>
        <fullName evidence="4">SusC/RagA family TonB-linked outer membrane protein</fullName>
    </submittedName>
</protein>
<dbReference type="InterPro" id="IPR039426">
    <property type="entry name" value="TonB-dep_rcpt-like"/>
</dbReference>
<dbReference type="EMBL" id="AP024484">
    <property type="protein sequence ID" value="BCS85398.1"/>
    <property type="molecule type" value="Genomic_DNA"/>
</dbReference>